<feature type="coiled-coil region" evidence="8">
    <location>
        <begin position="95"/>
        <end position="122"/>
    </location>
</feature>
<keyword evidence="7" id="KW-0472">Membrane</keyword>
<evidence type="ECO:0000313" key="9">
    <source>
        <dbReference type="EMBL" id="EWG07458.1"/>
    </source>
</evidence>
<keyword evidence="2" id="KW-0813">Transport</keyword>
<dbReference type="InterPro" id="IPR003369">
    <property type="entry name" value="TatA/B/E"/>
</dbReference>
<keyword evidence="4" id="KW-0653">Protein transport</keyword>
<comment type="caution">
    <text evidence="9">The sequence shown here is derived from an EMBL/GenBank/DDBJ whole genome shotgun (WGS) entry which is preliminary data.</text>
</comment>
<evidence type="ECO:0000256" key="3">
    <source>
        <dbReference type="ARBA" id="ARBA00022692"/>
    </source>
</evidence>
<protein>
    <submittedName>
        <fullName evidence="9">Sec-independent translocation protein</fullName>
    </submittedName>
</protein>
<evidence type="ECO:0000256" key="7">
    <source>
        <dbReference type="ARBA" id="ARBA00023136"/>
    </source>
</evidence>
<dbReference type="AlphaFoldDB" id="W7KMJ0"/>
<dbReference type="EMBL" id="ASRH01000003">
    <property type="protein sequence ID" value="EWG07458.1"/>
    <property type="molecule type" value="Genomic_DNA"/>
</dbReference>
<evidence type="ECO:0000256" key="2">
    <source>
        <dbReference type="ARBA" id="ARBA00022448"/>
    </source>
</evidence>
<comment type="subcellular location">
    <subcellularLocation>
        <location evidence="1">Membrane</location>
        <topology evidence="1">Single-pass membrane protein</topology>
    </subcellularLocation>
</comment>
<keyword evidence="6" id="KW-0811">Translocation</keyword>
<sequence>MIGNISDFLIVLIVGILLLSGQKDISSTAKNIGKTLNQLKRTQEQFRQELAREINGGLGDVAEETKKSVVTDVTPTYRRVNKISPQPVTTLPSNGNKQEDKIKQIEDEIKRLQMELERLKQNGNKN</sequence>
<evidence type="ECO:0000256" key="1">
    <source>
        <dbReference type="ARBA" id="ARBA00004167"/>
    </source>
</evidence>
<evidence type="ECO:0000256" key="8">
    <source>
        <dbReference type="SAM" id="Coils"/>
    </source>
</evidence>
<evidence type="ECO:0000256" key="5">
    <source>
        <dbReference type="ARBA" id="ARBA00022989"/>
    </source>
</evidence>
<dbReference type="Pfam" id="PF02416">
    <property type="entry name" value="TatA_B_E"/>
    <property type="match status" value="1"/>
</dbReference>
<keyword evidence="5" id="KW-1133">Transmembrane helix</keyword>
<evidence type="ECO:0000313" key="10">
    <source>
        <dbReference type="Proteomes" id="UP000054284"/>
    </source>
</evidence>
<accession>W7KMJ0</accession>
<gene>
    <name evidence="9" type="ORF">ASUL_03079</name>
</gene>
<keyword evidence="3" id="KW-0812">Transmembrane</keyword>
<keyword evidence="8" id="KW-0175">Coiled coil</keyword>
<reference evidence="9 10" key="1">
    <citation type="journal article" date="2014" name="Genome Announc.">
        <title>Draft Genome Sequence of the Sulfolobales Archaeon AZ1, Obtained through Metagenomic Analysis of a Mexican Hot Spring.</title>
        <authorList>
            <person name="Servin-Garciduenas L.E."/>
            <person name="Martinez-Romero E."/>
        </authorList>
    </citation>
    <scope>NUCLEOTIDE SEQUENCE [LARGE SCALE GENOMIC DNA]</scope>
    <source>
        <strain evidence="9">AZ1-illumnia</strain>
    </source>
</reference>
<evidence type="ECO:0000256" key="4">
    <source>
        <dbReference type="ARBA" id="ARBA00022927"/>
    </source>
</evidence>
<evidence type="ECO:0000256" key="6">
    <source>
        <dbReference type="ARBA" id="ARBA00023010"/>
    </source>
</evidence>
<organism evidence="9 10">
    <name type="scientific">Candidatus Aramenus sulfurataquae</name>
    <dbReference type="NCBI Taxonomy" id="1326980"/>
    <lineage>
        <taxon>Archaea</taxon>
        <taxon>Thermoproteota</taxon>
        <taxon>Thermoprotei</taxon>
        <taxon>Sulfolobales</taxon>
        <taxon>Sulfolobaceae</taxon>
        <taxon>Candidatus Aramenus</taxon>
    </lineage>
</organism>
<keyword evidence="10" id="KW-1185">Reference proteome</keyword>
<proteinExistence type="predicted"/>
<dbReference type="Proteomes" id="UP000054284">
    <property type="component" value="Unassembled WGS sequence"/>
</dbReference>
<name>W7KMJ0_9CREN</name>